<accession>A0A1M4NHX4</accession>
<dbReference type="InterPro" id="IPR002718">
    <property type="entry name" value="OMP_Helicobacter"/>
</dbReference>
<evidence type="ECO:0000313" key="3">
    <source>
        <dbReference type="EMBL" id="BCD69730.1"/>
    </source>
</evidence>
<name>A0A1M4NHX4_9HELI</name>
<proteinExistence type="predicted"/>
<keyword evidence="8" id="KW-1185">Reference proteome</keyword>
<evidence type="ECO:0000313" key="8">
    <source>
        <dbReference type="Proteomes" id="UP000509742"/>
    </source>
</evidence>
<evidence type="ECO:0000313" key="6">
    <source>
        <dbReference type="EMBL" id="SFZ72581.1"/>
    </source>
</evidence>
<organism evidence="6">
    <name type="scientific">Helicobacter suis</name>
    <dbReference type="NCBI Taxonomy" id="104628"/>
    <lineage>
        <taxon>Bacteria</taxon>
        <taxon>Pseudomonadati</taxon>
        <taxon>Campylobacterota</taxon>
        <taxon>Epsilonproteobacteria</taxon>
        <taxon>Campylobacterales</taxon>
        <taxon>Helicobacteraceae</taxon>
        <taxon>Helicobacter</taxon>
    </lineage>
</organism>
<protein>
    <submittedName>
        <fullName evidence="6">OMP1026</fullName>
    </submittedName>
    <submittedName>
        <fullName evidence="5">OMP1210</fullName>
    </submittedName>
    <submittedName>
        <fullName evidence="4">OMP266</fullName>
    </submittedName>
    <submittedName>
        <fullName evidence="3">Outer membrane protein</fullName>
    </submittedName>
    <submittedName>
        <fullName evidence="2">Outer memeberane protein</fullName>
    </submittedName>
</protein>
<dbReference type="EMBL" id="LT633559">
    <property type="protein sequence ID" value="SFZ72318.1"/>
    <property type="molecule type" value="Genomic_DNA"/>
</dbReference>
<reference evidence="6" key="1">
    <citation type="submission" date="2016-10" db="EMBL/GenBank/DDBJ databases">
        <title>Proteomic and phylogenetic analysis of the outer membrane protein repertoire of gastric Helicobacter species.</title>
        <authorList>
            <person name="Joosten M."/>
        </authorList>
    </citation>
    <scope>NUCLEOTIDE SEQUENCE</scope>
    <source>
        <strain evidence="4">HS2</strain>
        <strain evidence="5">HS4</strain>
        <strain evidence="6">HS9</strain>
    </source>
</reference>
<reference evidence="2 8" key="3">
    <citation type="submission" date="2020-04" db="EMBL/GenBank/DDBJ databases">
        <title>Genomic analysis of gastric non-Helicobacter pylori Helicobacters isolated in Japan.</title>
        <authorList>
            <person name="Suzuki M."/>
            <person name="Rimbara E."/>
        </authorList>
    </citation>
    <scope>NUCLEOTIDE SEQUENCE [LARGE SCALE GENOMIC DNA]</scope>
    <source>
        <strain evidence="2 8">NHP19-0020</strain>
    </source>
</reference>
<dbReference type="EMBL" id="AP023036">
    <property type="protein sequence ID" value="BCD46038.1"/>
    <property type="molecule type" value="Genomic_DNA"/>
</dbReference>
<sequence length="244" mass="26822">MRKWYQAGLCVLLGSLPLGAAKNGWYVEAGLQYAHGAGSHADRTLSSTTQQPFSANMGGVDFVGGYKQFFGKTKRWGLRYYGLISLEGGAFSQKTGRKYPTQGPLGNFFYGVGIDGLWDFYRNKGYDVGTFVGMAVGGSSWTLGAGKANDVCTTMVANTNCVSTSNYYLKQSIGANNINYSPTFVQWMFNFGIRANLGAHNGLEVGFRVPVINTPYYTQTSTGQTITYSFRRVIAFYANYVYNF</sequence>
<dbReference type="AlphaFoldDB" id="A0A1M4NHX4"/>
<dbReference type="Proteomes" id="UP000317935">
    <property type="component" value="Chromosome"/>
</dbReference>
<dbReference type="EMBL" id="AP019774">
    <property type="protein sequence ID" value="BCD69730.1"/>
    <property type="molecule type" value="Genomic_DNA"/>
</dbReference>
<dbReference type="EMBL" id="LT633687">
    <property type="protein sequence ID" value="SFZ72581.1"/>
    <property type="molecule type" value="Genomic_DNA"/>
</dbReference>
<dbReference type="Pfam" id="PF01856">
    <property type="entry name" value="HP_OMP"/>
    <property type="match status" value="1"/>
</dbReference>
<feature type="signal peptide" evidence="1">
    <location>
        <begin position="1"/>
        <end position="20"/>
    </location>
</feature>
<evidence type="ECO:0000313" key="4">
    <source>
        <dbReference type="EMBL" id="SFZ72240.1"/>
    </source>
</evidence>
<reference evidence="3 7" key="2">
    <citation type="submission" date="2019-06" db="EMBL/GenBank/DDBJ databases">
        <title>Complete genome sequence of Helicobacter suis SNTW101c.</title>
        <authorList>
            <person name="Rimbara E."/>
            <person name="Suzuki M."/>
            <person name="Matsui H."/>
            <person name="Nakamura M."/>
            <person name="Mori S."/>
            <person name="Shibayama K."/>
        </authorList>
    </citation>
    <scope>NUCLEOTIDE SEQUENCE [LARGE SCALE GENOMIC DNA]</scope>
    <source>
        <strain evidence="3 7">SNTW101c</strain>
    </source>
</reference>
<evidence type="ECO:0000313" key="7">
    <source>
        <dbReference type="Proteomes" id="UP000317935"/>
    </source>
</evidence>
<gene>
    <name evidence="6" type="primary">omp1026</name>
    <name evidence="5" type="synonym">omp1210</name>
    <name evidence="4" type="synonym">omp266</name>
    <name evidence="2" type="ORF">NHP190020_10770</name>
    <name evidence="3" type="ORF">SNTW_03750</name>
</gene>
<dbReference type="RefSeq" id="WP_231102851.1">
    <property type="nucleotide sequence ID" value="NZ_AP019774.1"/>
</dbReference>
<keyword evidence="1" id="KW-0732">Signal</keyword>
<evidence type="ECO:0000313" key="2">
    <source>
        <dbReference type="EMBL" id="BCD46038.1"/>
    </source>
</evidence>
<evidence type="ECO:0000313" key="5">
    <source>
        <dbReference type="EMBL" id="SFZ72318.1"/>
    </source>
</evidence>
<dbReference type="PRINTS" id="PR01776">
    <property type="entry name" value="HPOMPFAMILY"/>
</dbReference>
<dbReference type="EMBL" id="LT633525">
    <property type="protein sequence ID" value="SFZ72240.1"/>
    <property type="molecule type" value="Genomic_DNA"/>
</dbReference>
<feature type="chain" id="PRO_5009906890" evidence="1">
    <location>
        <begin position="21"/>
        <end position="244"/>
    </location>
</feature>
<dbReference type="STRING" id="104628.GCA_001653055_00675"/>
<dbReference type="Proteomes" id="UP000509742">
    <property type="component" value="Chromosome"/>
</dbReference>
<evidence type="ECO:0000256" key="1">
    <source>
        <dbReference type="SAM" id="SignalP"/>
    </source>
</evidence>